<reference evidence="4" key="1">
    <citation type="submission" date="2019-09" db="EMBL/GenBank/DDBJ databases">
        <title>Characterisation of the sponge microbiome using genome-centric metagenomics.</title>
        <authorList>
            <person name="Engelberts J.P."/>
            <person name="Robbins S.J."/>
            <person name="De Goeij J.M."/>
            <person name="Aranda M."/>
            <person name="Bell S.C."/>
            <person name="Webster N.S."/>
        </authorList>
    </citation>
    <scope>NUCLEOTIDE SEQUENCE</scope>
    <source>
        <strain evidence="4">SB0662_bin_9</strain>
    </source>
</reference>
<name>A0A6B1DSP8_9CHLR</name>
<evidence type="ECO:0000313" key="4">
    <source>
        <dbReference type="EMBL" id="MYD90770.1"/>
    </source>
</evidence>
<evidence type="ECO:0000259" key="3">
    <source>
        <dbReference type="Pfam" id="PF01408"/>
    </source>
</evidence>
<dbReference type="SUPFAM" id="SSF55347">
    <property type="entry name" value="Glyceraldehyde-3-phosphate dehydrogenase-like, C-terminal domain"/>
    <property type="match status" value="1"/>
</dbReference>
<evidence type="ECO:0000256" key="1">
    <source>
        <dbReference type="ARBA" id="ARBA00023002"/>
    </source>
</evidence>
<dbReference type="Pfam" id="PF01408">
    <property type="entry name" value="GFO_IDH_MocA"/>
    <property type="match status" value="1"/>
</dbReference>
<organism evidence="4">
    <name type="scientific">Caldilineaceae bacterium SB0662_bin_9</name>
    <dbReference type="NCBI Taxonomy" id="2605258"/>
    <lineage>
        <taxon>Bacteria</taxon>
        <taxon>Bacillati</taxon>
        <taxon>Chloroflexota</taxon>
        <taxon>Caldilineae</taxon>
        <taxon>Caldilineales</taxon>
        <taxon>Caldilineaceae</taxon>
    </lineage>
</organism>
<dbReference type="PANTHER" id="PTHR43818">
    <property type="entry name" value="BCDNA.GH03377"/>
    <property type="match status" value="1"/>
</dbReference>
<accession>A0A6B1DSP8</accession>
<comment type="caution">
    <text evidence="4">The sequence shown here is derived from an EMBL/GenBank/DDBJ whole genome shotgun (WGS) entry which is preliminary data.</text>
</comment>
<sequence>MLTTSVIGAGMGGNASLKALANSPHYDLRAVADISESARAQVRKQFAEVDTFGDWQVMFRECPTDVVVVSVPPALHRSAVMDALELPLRGILVEKPLGHCLTDGRAILHTIRERGLPICVPHGLLVQTTPRKVLAHVSAGDIGQVQLIEIRCTGWDIINAGIHWLDFCITALDSPDMDHVMALCDTSSRTYRDGLQVETVAATYAATREGTRIVMQTGDFVDIGRPGRDTLMRFCGDKGTIEFWPWSEGYRIVNADHPGGADLAPENRETRTPHQVHLDNLALQIDDGTADYTIAEDSLKALEICDAAYQSSFHQCRVNLPLDDFVPPPVRDWHPGQPYTGAGGGRNGRKLPGSP</sequence>
<dbReference type="AlphaFoldDB" id="A0A6B1DSP8"/>
<feature type="domain" description="Gfo/Idh/MocA-like oxidoreductase N-terminal" evidence="3">
    <location>
        <begin position="5"/>
        <end position="120"/>
    </location>
</feature>
<protein>
    <submittedName>
        <fullName evidence="4">Gfo/Idh/MocA family oxidoreductase</fullName>
    </submittedName>
</protein>
<dbReference type="Gene3D" id="3.40.50.720">
    <property type="entry name" value="NAD(P)-binding Rossmann-like Domain"/>
    <property type="match status" value="1"/>
</dbReference>
<dbReference type="GO" id="GO:0016491">
    <property type="term" value="F:oxidoreductase activity"/>
    <property type="evidence" value="ECO:0007669"/>
    <property type="project" value="UniProtKB-KW"/>
</dbReference>
<evidence type="ECO:0000256" key="2">
    <source>
        <dbReference type="SAM" id="MobiDB-lite"/>
    </source>
</evidence>
<dbReference type="InterPro" id="IPR036291">
    <property type="entry name" value="NAD(P)-bd_dom_sf"/>
</dbReference>
<dbReference type="InterPro" id="IPR000683">
    <property type="entry name" value="Gfo/Idh/MocA-like_OxRdtase_N"/>
</dbReference>
<dbReference type="InterPro" id="IPR050463">
    <property type="entry name" value="Gfo/Idh/MocA_oxidrdct_glycsds"/>
</dbReference>
<proteinExistence type="predicted"/>
<dbReference type="EMBL" id="VXPY01000077">
    <property type="protein sequence ID" value="MYD90770.1"/>
    <property type="molecule type" value="Genomic_DNA"/>
</dbReference>
<dbReference type="GO" id="GO:0000166">
    <property type="term" value="F:nucleotide binding"/>
    <property type="evidence" value="ECO:0007669"/>
    <property type="project" value="InterPro"/>
</dbReference>
<feature type="region of interest" description="Disordered" evidence="2">
    <location>
        <begin position="329"/>
        <end position="355"/>
    </location>
</feature>
<gene>
    <name evidence="4" type="ORF">F4Y08_10615</name>
</gene>
<keyword evidence="1" id="KW-0560">Oxidoreductase</keyword>
<dbReference type="SUPFAM" id="SSF51735">
    <property type="entry name" value="NAD(P)-binding Rossmann-fold domains"/>
    <property type="match status" value="1"/>
</dbReference>
<dbReference type="Gene3D" id="3.30.360.10">
    <property type="entry name" value="Dihydrodipicolinate Reductase, domain 2"/>
    <property type="match status" value="1"/>
</dbReference>
<dbReference type="PANTHER" id="PTHR43818:SF11">
    <property type="entry name" value="BCDNA.GH03377"/>
    <property type="match status" value="1"/>
</dbReference>